<dbReference type="Proteomes" id="UP000273154">
    <property type="component" value="Chromosome"/>
</dbReference>
<dbReference type="PANTHER" id="PTHR10000">
    <property type="entry name" value="PHOSPHOSERINE PHOSPHATASE"/>
    <property type="match status" value="1"/>
</dbReference>
<dbReference type="GO" id="GO:0000287">
    <property type="term" value="F:magnesium ion binding"/>
    <property type="evidence" value="ECO:0007669"/>
    <property type="project" value="TreeGrafter"/>
</dbReference>
<dbReference type="AlphaFoldDB" id="A0A3G9K0K4"/>
<dbReference type="OrthoDB" id="3180855at2"/>
<organism evidence="1 2">
    <name type="scientific">Parolsenella catena</name>
    <dbReference type="NCBI Taxonomy" id="2003188"/>
    <lineage>
        <taxon>Bacteria</taxon>
        <taxon>Bacillati</taxon>
        <taxon>Actinomycetota</taxon>
        <taxon>Coriobacteriia</taxon>
        <taxon>Coriobacteriales</taxon>
        <taxon>Atopobiaceae</taxon>
        <taxon>Parolsenella</taxon>
    </lineage>
</organism>
<dbReference type="GO" id="GO:0005829">
    <property type="term" value="C:cytosol"/>
    <property type="evidence" value="ECO:0007669"/>
    <property type="project" value="TreeGrafter"/>
</dbReference>
<dbReference type="NCBIfam" id="TIGR00099">
    <property type="entry name" value="Cof-subfamily"/>
    <property type="match status" value="1"/>
</dbReference>
<dbReference type="SFLD" id="SFLDS00003">
    <property type="entry name" value="Haloacid_Dehalogenase"/>
    <property type="match status" value="1"/>
</dbReference>
<dbReference type="Gene3D" id="3.30.1240.10">
    <property type="match status" value="1"/>
</dbReference>
<dbReference type="GO" id="GO:0016791">
    <property type="term" value="F:phosphatase activity"/>
    <property type="evidence" value="ECO:0007669"/>
    <property type="project" value="TreeGrafter"/>
</dbReference>
<dbReference type="Pfam" id="PF08282">
    <property type="entry name" value="Hydrolase_3"/>
    <property type="match status" value="1"/>
</dbReference>
<protein>
    <submittedName>
        <fullName evidence="1">Haloacid dehalogenase</fullName>
    </submittedName>
</protein>
<dbReference type="PANTHER" id="PTHR10000:SF25">
    <property type="entry name" value="PHOSPHATASE YKRA-RELATED"/>
    <property type="match status" value="1"/>
</dbReference>
<dbReference type="EMBL" id="AP019367">
    <property type="protein sequence ID" value="BBH49696.1"/>
    <property type="molecule type" value="Genomic_DNA"/>
</dbReference>
<dbReference type="InterPro" id="IPR000150">
    <property type="entry name" value="Cof"/>
</dbReference>
<dbReference type="InterPro" id="IPR023214">
    <property type="entry name" value="HAD_sf"/>
</dbReference>
<sequence>MSVDGREAAILVSDNNARRGNGVIQAAFFDIDGTLLSNKTGHVIPQGTKDALVALRRRGVKCCICSGRPKAQLPWCIRDGFPGFEGGFDAYVVLTGSMCYDERGIYADTPIDRGVAERFVGLVDEGLFDCLTLDAENAYANRDSEKVHELERMVAYSYPIRGAREMLENPIYQFCAFLGPKDQHIVEDVMTDCIVTRWCDLFCDIVPKSSSKPKGVQATLDHFGISGAETIAFGDGGNDATMLEYCTLGVAMGNGTDEAKAAADYVTADIDDDGIAKALRHFGLID</sequence>
<accession>A0A3G9K0K4</accession>
<dbReference type="KEGG" id="pcat:Pcatena_02830"/>
<keyword evidence="2" id="KW-1185">Reference proteome</keyword>
<proteinExistence type="predicted"/>
<evidence type="ECO:0000313" key="2">
    <source>
        <dbReference type="Proteomes" id="UP000273154"/>
    </source>
</evidence>
<dbReference type="InterPro" id="IPR036412">
    <property type="entry name" value="HAD-like_sf"/>
</dbReference>
<dbReference type="GeneID" id="88848431"/>
<dbReference type="Gene3D" id="3.40.50.1000">
    <property type="entry name" value="HAD superfamily/HAD-like"/>
    <property type="match status" value="1"/>
</dbReference>
<dbReference type="PRINTS" id="PR00119">
    <property type="entry name" value="CATATPASE"/>
</dbReference>
<reference evidence="2" key="1">
    <citation type="submission" date="2018-11" db="EMBL/GenBank/DDBJ databases">
        <title>Comparative genomics of Parolsenella catena and Libanicoccus massiliensis: Reclassification of Libanicoccus massiliensis as Parolsenella massiliensis comb. nov.</title>
        <authorList>
            <person name="Sakamoto M."/>
            <person name="Ikeyama N."/>
            <person name="Murakami T."/>
            <person name="Mori H."/>
            <person name="Yuki M."/>
            <person name="Ohkuma M."/>
        </authorList>
    </citation>
    <scope>NUCLEOTIDE SEQUENCE [LARGE SCALE GENOMIC DNA]</scope>
    <source>
        <strain evidence="2">JCM 31932</strain>
    </source>
</reference>
<dbReference type="PROSITE" id="PS01228">
    <property type="entry name" value="COF_1"/>
    <property type="match status" value="1"/>
</dbReference>
<dbReference type="RefSeq" id="WP_126420987.1">
    <property type="nucleotide sequence ID" value="NZ_AP019367.1"/>
</dbReference>
<evidence type="ECO:0000313" key="1">
    <source>
        <dbReference type="EMBL" id="BBH49696.1"/>
    </source>
</evidence>
<dbReference type="SUPFAM" id="SSF56784">
    <property type="entry name" value="HAD-like"/>
    <property type="match status" value="1"/>
</dbReference>
<gene>
    <name evidence="1" type="primary">cof_2</name>
    <name evidence="1" type="ORF">Pcatena_02830</name>
</gene>
<dbReference type="SFLD" id="SFLDG01140">
    <property type="entry name" value="C2.B:_Phosphomannomutase_and_P"/>
    <property type="match status" value="1"/>
</dbReference>
<name>A0A3G9K0K4_9ACTN</name>